<dbReference type="EMBL" id="LAZR01000391">
    <property type="protein sequence ID" value="KKN71039.1"/>
    <property type="molecule type" value="Genomic_DNA"/>
</dbReference>
<comment type="caution">
    <text evidence="1">The sequence shown here is derived from an EMBL/GenBank/DDBJ whole genome shotgun (WGS) entry which is preliminary data.</text>
</comment>
<protein>
    <submittedName>
        <fullName evidence="1">Uncharacterized protein</fullName>
    </submittedName>
</protein>
<dbReference type="AlphaFoldDB" id="A0A0F9SVX1"/>
<evidence type="ECO:0000313" key="1">
    <source>
        <dbReference type="EMBL" id="KKN71039.1"/>
    </source>
</evidence>
<organism evidence="1">
    <name type="scientific">marine sediment metagenome</name>
    <dbReference type="NCBI Taxonomy" id="412755"/>
    <lineage>
        <taxon>unclassified sequences</taxon>
        <taxon>metagenomes</taxon>
        <taxon>ecological metagenomes</taxon>
    </lineage>
</organism>
<proteinExistence type="predicted"/>
<name>A0A0F9SVX1_9ZZZZ</name>
<accession>A0A0F9SVX1</accession>
<sequence length="119" mass="12087">MPPTSLTKVTASSFADGVADVGYEAADQPNGNDFVNTGKTILLVDNASGGNVTPTFAVGASKFTVNDAITKTPNTPVAAAKVGFYGPFPTAIYGSTVTVNYDVGASITVAVVELEQTPL</sequence>
<reference evidence="1" key="1">
    <citation type="journal article" date="2015" name="Nature">
        <title>Complex archaea that bridge the gap between prokaryotes and eukaryotes.</title>
        <authorList>
            <person name="Spang A."/>
            <person name="Saw J.H."/>
            <person name="Jorgensen S.L."/>
            <person name="Zaremba-Niedzwiedzka K."/>
            <person name="Martijn J."/>
            <person name="Lind A.E."/>
            <person name="van Eijk R."/>
            <person name="Schleper C."/>
            <person name="Guy L."/>
            <person name="Ettema T.J."/>
        </authorList>
    </citation>
    <scope>NUCLEOTIDE SEQUENCE</scope>
</reference>
<gene>
    <name evidence="1" type="ORF">LCGC14_0424560</name>
</gene>